<dbReference type="Proteomes" id="UP000189670">
    <property type="component" value="Unassembled WGS sequence"/>
</dbReference>
<accession>A0A1V1P4M1</accession>
<protein>
    <recommendedName>
        <fullName evidence="3">DUF234 domain-containing protein</fullName>
    </recommendedName>
</protein>
<comment type="caution">
    <text evidence="1">The sequence shown here is derived from an EMBL/GenBank/DDBJ whole genome shotgun (WGS) entry which is preliminary data.</text>
</comment>
<name>A0A1V1P4M1_9BACT</name>
<reference evidence="2" key="1">
    <citation type="submission" date="2012-11" db="EMBL/GenBank/DDBJ databases">
        <authorList>
            <person name="Lucero-Rivera Y.E."/>
            <person name="Tovar-Ramirez D."/>
        </authorList>
    </citation>
    <scope>NUCLEOTIDE SEQUENCE [LARGE SCALE GENOMIC DNA]</scope>
    <source>
        <strain evidence="2">Araruama</strain>
    </source>
</reference>
<evidence type="ECO:0000313" key="2">
    <source>
        <dbReference type="Proteomes" id="UP000189670"/>
    </source>
</evidence>
<sequence length="123" mass="14507">MNHLKHRAYKNNALFLSMINHVPENFQFVSYESVWSYTTSLIYNKTIQLDIFARAKPEDYSIIAEVKNRKQKFSKKEAAHFLEKAKAVKTLENTTKVLYFVFSSSGFYQNTIAFFKTTFNRLE</sequence>
<organism evidence="1 2">
    <name type="scientific">Candidatus Magnetoglobus multicellularis str. Araruama</name>
    <dbReference type="NCBI Taxonomy" id="890399"/>
    <lineage>
        <taxon>Bacteria</taxon>
        <taxon>Pseudomonadati</taxon>
        <taxon>Thermodesulfobacteriota</taxon>
        <taxon>Desulfobacteria</taxon>
        <taxon>Desulfobacterales</taxon>
        <taxon>Desulfobacteraceae</taxon>
        <taxon>Candidatus Magnetoglobus</taxon>
    </lineage>
</organism>
<evidence type="ECO:0000313" key="1">
    <source>
        <dbReference type="EMBL" id="ETR69696.1"/>
    </source>
</evidence>
<gene>
    <name evidence="1" type="ORF">OMM_09379</name>
</gene>
<proteinExistence type="predicted"/>
<dbReference type="EMBL" id="ATBP01000583">
    <property type="protein sequence ID" value="ETR69696.1"/>
    <property type="molecule type" value="Genomic_DNA"/>
</dbReference>
<evidence type="ECO:0008006" key="3">
    <source>
        <dbReference type="Google" id="ProtNLM"/>
    </source>
</evidence>
<dbReference type="AlphaFoldDB" id="A0A1V1P4M1"/>